<dbReference type="SUPFAM" id="SSF55136">
    <property type="entry name" value="Probable bacterial effector-binding domain"/>
    <property type="match status" value="1"/>
</dbReference>
<feature type="region of interest" description="Disordered" evidence="1">
    <location>
        <begin position="1"/>
        <end position="35"/>
    </location>
</feature>
<reference evidence="3 4" key="1">
    <citation type="journal article" date="2018" name="Nat. Biotechnol.">
        <title>A standardized bacterial taxonomy based on genome phylogeny substantially revises the tree of life.</title>
        <authorList>
            <person name="Parks D.H."/>
            <person name="Chuvochina M."/>
            <person name="Waite D.W."/>
            <person name="Rinke C."/>
            <person name="Skarshewski A."/>
            <person name="Chaumeil P.A."/>
            <person name="Hugenholtz P."/>
        </authorList>
    </citation>
    <scope>NUCLEOTIDE SEQUENCE [LARGE SCALE GENOMIC DNA]</scope>
    <source>
        <strain evidence="3">UBA9851</strain>
    </source>
</reference>
<sequence length="195" mass="20959">MTLEAWAERNPLIDHPFPRPPPLPVESTGDTTTTPQEAVMTTDFPTPELAERPEQHLAVVRETLPMDGIRDHYDRAFPLILNSLGKAGVSPSGPAMAVTHGMPAETIDLSAAVPVTDPISADGDVTPEVLPAGRAVTLLVRGSYVLIVTAYGHLFDWVNEQGLTPTGLAWEQYLTEPTPDGDPADNETLLGAYVE</sequence>
<comment type="caution">
    <text evidence="3">The sequence shown here is derived from an EMBL/GenBank/DDBJ whole genome shotgun (WGS) entry which is preliminary data.</text>
</comment>
<dbReference type="Proteomes" id="UP000260925">
    <property type="component" value="Unassembled WGS sequence"/>
</dbReference>
<protein>
    <submittedName>
        <fullName evidence="3">AraC family transcriptional regulator</fullName>
    </submittedName>
</protein>
<dbReference type="AlphaFoldDB" id="A0A3B9QW65"/>
<evidence type="ECO:0000256" key="1">
    <source>
        <dbReference type="SAM" id="MobiDB-lite"/>
    </source>
</evidence>
<gene>
    <name evidence="3" type="ORF">DCL06_10895</name>
</gene>
<dbReference type="InterPro" id="IPR029442">
    <property type="entry name" value="GyrI-like"/>
</dbReference>
<evidence type="ECO:0000313" key="4">
    <source>
        <dbReference type="Proteomes" id="UP000260925"/>
    </source>
</evidence>
<dbReference type="InterPro" id="IPR011256">
    <property type="entry name" value="Reg_factor_effector_dom_sf"/>
</dbReference>
<proteinExistence type="predicted"/>
<accession>A0A3B9QW65</accession>
<dbReference type="Gene3D" id="3.20.80.10">
    <property type="entry name" value="Regulatory factor, effector binding domain"/>
    <property type="match status" value="1"/>
</dbReference>
<name>A0A3B9QW65_9CORY</name>
<dbReference type="Pfam" id="PF06445">
    <property type="entry name" value="GyrI-like"/>
    <property type="match status" value="1"/>
</dbReference>
<dbReference type="EMBL" id="DMDD01000261">
    <property type="protein sequence ID" value="HAF73235.1"/>
    <property type="molecule type" value="Genomic_DNA"/>
</dbReference>
<evidence type="ECO:0000313" key="3">
    <source>
        <dbReference type="EMBL" id="HAF73235.1"/>
    </source>
</evidence>
<dbReference type="SMART" id="SM00871">
    <property type="entry name" value="AraC_E_bind"/>
    <property type="match status" value="1"/>
</dbReference>
<organism evidence="3 4">
    <name type="scientific">Corynebacterium variabile</name>
    <dbReference type="NCBI Taxonomy" id="1727"/>
    <lineage>
        <taxon>Bacteria</taxon>
        <taxon>Bacillati</taxon>
        <taxon>Actinomycetota</taxon>
        <taxon>Actinomycetes</taxon>
        <taxon>Mycobacteriales</taxon>
        <taxon>Corynebacteriaceae</taxon>
        <taxon>Corynebacterium</taxon>
    </lineage>
</organism>
<feature type="domain" description="AraC effector-binding" evidence="2">
    <location>
        <begin position="45"/>
        <end position="195"/>
    </location>
</feature>
<evidence type="ECO:0000259" key="2">
    <source>
        <dbReference type="SMART" id="SM00871"/>
    </source>
</evidence>
<dbReference type="InterPro" id="IPR010499">
    <property type="entry name" value="AraC_E-bd"/>
</dbReference>